<evidence type="ECO:0000256" key="1">
    <source>
        <dbReference type="SAM" id="MobiDB-lite"/>
    </source>
</evidence>
<name>Q5TJ74_SIRV1</name>
<evidence type="ECO:0000313" key="2">
    <source>
        <dbReference type="EMBL" id="CAG38864.1"/>
    </source>
</evidence>
<proteinExistence type="predicted"/>
<dbReference type="EMBL" id="AJ748296">
    <property type="protein sequence ID" value="CAG38864.1"/>
    <property type="molecule type" value="Genomic_DNA"/>
</dbReference>
<organismHost>
    <name type="scientific">Saccharolobus islandicus</name>
    <name type="common">Sulfolobus islandicus</name>
    <dbReference type="NCBI Taxonomy" id="43080"/>
</organismHost>
<dbReference type="Proteomes" id="UP000223181">
    <property type="component" value="Segment"/>
</dbReference>
<evidence type="ECO:0000313" key="3">
    <source>
        <dbReference type="Proteomes" id="UP000223181"/>
    </source>
</evidence>
<feature type="region of interest" description="Disordered" evidence="1">
    <location>
        <begin position="1"/>
        <end position="22"/>
    </location>
</feature>
<organism evidence="2 3">
    <name type="scientific">Sulfolobus islandicus rod-shaped virus 1</name>
    <name type="common">SIRV-1</name>
    <name type="synonym">Sulfolobus virus SIRV-1</name>
    <dbReference type="NCBI Taxonomy" id="157898"/>
    <lineage>
        <taxon>Viruses</taxon>
        <taxon>Adnaviria</taxon>
        <taxon>Zilligvirae</taxon>
        <taxon>Taleaviricota</taxon>
        <taxon>Tokiviricetes</taxon>
        <taxon>Ligamenvirales</taxon>
        <taxon>Rudiviridae</taxon>
        <taxon>Icerudivirus</taxon>
        <taxon>Icerudivirus kverkfjoellense</taxon>
        <taxon>Icerudivirus SIRV1</taxon>
    </lineage>
</organism>
<protein>
    <submittedName>
        <fullName evidence="2">Uncharacterized protein</fullName>
    </submittedName>
</protein>
<feature type="compositionally biased region" description="Low complexity" evidence="1">
    <location>
        <begin position="1"/>
        <end position="16"/>
    </location>
</feature>
<accession>Q5TJ74</accession>
<sequence>MSQEENSSQNSDQEINLSEEELNESELKQLIQKTLQEGSPEAKFLLRISEWSRPGSSFSDYGKMQILYGKVEKIVIDKIYNYPSTDQVDYVIIPKSRVVVILHKSGNDYEGELISHAKLYVFSVSKGWVKLELY</sequence>
<reference evidence="2 3" key="1">
    <citation type="journal article" date="2004" name="Mol. Microbiol.">
        <title>Multiple variants of the archaeal DNA rudivirus SIRV1 in a single host and a novel mechanism of genomic variation.</title>
        <authorList>
            <person name="Peng X."/>
            <person name="Kessler A."/>
            <person name="Phan H."/>
            <person name="Garrett R.A."/>
            <person name="Prangishvili D."/>
        </authorList>
    </citation>
    <scope>NUCLEOTIDE SEQUENCE [LARGE SCALE GENOMIC DNA]</scope>
</reference>